<dbReference type="InterPro" id="IPR036962">
    <property type="entry name" value="Glyco_hydro_3_N_sf"/>
</dbReference>
<keyword evidence="5 10" id="KW-0133">Cell shape</keyword>
<dbReference type="GO" id="GO:0008360">
    <property type="term" value="P:regulation of cell shape"/>
    <property type="evidence" value="ECO:0007669"/>
    <property type="project" value="UniProtKB-KW"/>
</dbReference>
<accession>A0A9X3IS95</accession>
<feature type="active site" description="Nucleophile" evidence="10">
    <location>
        <position position="260"/>
    </location>
</feature>
<evidence type="ECO:0000256" key="8">
    <source>
        <dbReference type="ARBA" id="ARBA00023306"/>
    </source>
</evidence>
<dbReference type="Pfam" id="PF00933">
    <property type="entry name" value="Glyco_hydro_3"/>
    <property type="match status" value="1"/>
</dbReference>
<comment type="catalytic activity">
    <reaction evidence="1 10">
        <text>Hydrolysis of terminal non-reducing N-acetyl-D-hexosamine residues in N-acetyl-beta-D-hexosaminides.</text>
        <dbReference type="EC" id="3.2.1.52"/>
    </reaction>
</comment>
<reference evidence="12" key="1">
    <citation type="submission" date="2022-11" db="EMBL/GenBank/DDBJ databases">
        <title>Parathalassolutuus dongxingensis gen. nov., sp. nov., a novel member of family Oceanospirillaceae isolated from a coastal shrimp pond in Guangxi, China.</title>
        <authorList>
            <person name="Chen H."/>
        </authorList>
    </citation>
    <scope>NUCLEOTIDE SEQUENCE</scope>
    <source>
        <strain evidence="12">G-43</strain>
    </source>
</reference>
<dbReference type="SUPFAM" id="SSF51445">
    <property type="entry name" value="(Trans)glycosidases"/>
    <property type="match status" value="1"/>
</dbReference>
<evidence type="ECO:0000256" key="9">
    <source>
        <dbReference type="ARBA" id="ARBA00023316"/>
    </source>
</evidence>
<feature type="active site" description="Proton donor/acceptor" evidence="10">
    <location>
        <position position="189"/>
    </location>
</feature>
<gene>
    <name evidence="10 12" type="primary">nagZ</name>
    <name evidence="12" type="ORF">OUO13_05640</name>
</gene>
<dbReference type="Gene3D" id="3.20.20.300">
    <property type="entry name" value="Glycoside hydrolase, family 3, N-terminal domain"/>
    <property type="match status" value="1"/>
</dbReference>
<keyword evidence="8 10" id="KW-0131">Cell cycle</keyword>
<organism evidence="12 13">
    <name type="scientific">Parathalassolituus penaei</name>
    <dbReference type="NCBI Taxonomy" id="2997323"/>
    <lineage>
        <taxon>Bacteria</taxon>
        <taxon>Pseudomonadati</taxon>
        <taxon>Pseudomonadota</taxon>
        <taxon>Gammaproteobacteria</taxon>
        <taxon>Oceanospirillales</taxon>
        <taxon>Oceanospirillaceae</taxon>
        <taxon>Parathalassolituus</taxon>
    </lineage>
</organism>
<evidence type="ECO:0000313" key="13">
    <source>
        <dbReference type="Proteomes" id="UP001150830"/>
    </source>
</evidence>
<keyword evidence="3 10" id="KW-0132">Cell division</keyword>
<sequence length="345" mass="36674">MSQSLTLANIGAVGVIADLEGTVLSDTDRQILSAPALSGLILFARNYESPSQLCELVASVRAIRADLPFFVDQEGGRVQRFREGFSRLPTMLTLGHAYDQNPTATLAHARQLGWLMASELQQCGVDVSFAPVLDVERGLSKVIGNRAFAMDPARVTLLAGAFIDGMADAGMAAVGKHFPGHGAVEADSHHELPVDARSLEQLRYDMRPFVHLISHGKLGGIMPSHVLYPALDPLRTAGFSSRWLDFLRSQLGFGGVIFSDDLSMEGAAAAGGYAERAEQAMAAGCNALVVCNRPQGAMAVLAATAQQLQNGRPLLDLSAWRNHTAVDASQLQSVRSELSAAGLLG</sequence>
<keyword evidence="7 10" id="KW-0326">Glycosidase</keyword>
<keyword evidence="9 10" id="KW-0961">Cell wall biogenesis/degradation</keyword>
<keyword evidence="13" id="KW-1185">Reference proteome</keyword>
<evidence type="ECO:0000256" key="4">
    <source>
        <dbReference type="ARBA" id="ARBA00022801"/>
    </source>
</evidence>
<dbReference type="GO" id="GO:0005737">
    <property type="term" value="C:cytoplasm"/>
    <property type="evidence" value="ECO:0007669"/>
    <property type="project" value="UniProtKB-SubCell"/>
</dbReference>
<dbReference type="InterPro" id="IPR017853">
    <property type="entry name" value="GH"/>
</dbReference>
<dbReference type="GO" id="GO:0051301">
    <property type="term" value="P:cell division"/>
    <property type="evidence" value="ECO:0007669"/>
    <property type="project" value="UniProtKB-KW"/>
</dbReference>
<name>A0A9X3IS95_9GAMM</name>
<dbReference type="InterPro" id="IPR022956">
    <property type="entry name" value="Beta_hexosaminidase_bac"/>
</dbReference>
<proteinExistence type="inferred from homology"/>
<feature type="binding site" evidence="10">
    <location>
        <position position="146"/>
    </location>
    <ligand>
        <name>substrate</name>
    </ligand>
</feature>
<evidence type="ECO:0000256" key="2">
    <source>
        <dbReference type="ARBA" id="ARBA00022490"/>
    </source>
</evidence>
<evidence type="ECO:0000256" key="6">
    <source>
        <dbReference type="ARBA" id="ARBA00022984"/>
    </source>
</evidence>
<dbReference type="GO" id="GO:0009254">
    <property type="term" value="P:peptidoglycan turnover"/>
    <property type="evidence" value="ECO:0007669"/>
    <property type="project" value="UniProtKB-UniRule"/>
</dbReference>
<dbReference type="EMBL" id="JAPNOA010000018">
    <property type="protein sequence ID" value="MCY0964659.1"/>
    <property type="molecule type" value="Genomic_DNA"/>
</dbReference>
<keyword evidence="4 10" id="KW-0378">Hydrolase</keyword>
<evidence type="ECO:0000256" key="7">
    <source>
        <dbReference type="ARBA" id="ARBA00023295"/>
    </source>
</evidence>
<dbReference type="EC" id="3.2.1.52" evidence="10"/>
<dbReference type="GO" id="GO:0071555">
    <property type="term" value="P:cell wall organization"/>
    <property type="evidence" value="ECO:0007669"/>
    <property type="project" value="UniProtKB-KW"/>
</dbReference>
<dbReference type="PANTHER" id="PTHR30480">
    <property type="entry name" value="BETA-HEXOSAMINIDASE-RELATED"/>
    <property type="match status" value="1"/>
</dbReference>
<dbReference type="RefSeq" id="WP_283172871.1">
    <property type="nucleotide sequence ID" value="NZ_JAPNOA010000018.1"/>
</dbReference>
<comment type="similarity">
    <text evidence="10">Belongs to the glycosyl hydrolase 3 family. NagZ subfamily.</text>
</comment>
<keyword evidence="2 10" id="KW-0963">Cytoplasm</keyword>
<evidence type="ECO:0000313" key="12">
    <source>
        <dbReference type="EMBL" id="MCY0964659.1"/>
    </source>
</evidence>
<evidence type="ECO:0000256" key="5">
    <source>
        <dbReference type="ARBA" id="ARBA00022960"/>
    </source>
</evidence>
<protein>
    <recommendedName>
        <fullName evidence="10">Beta-hexosaminidase</fullName>
        <ecNumber evidence="10">3.2.1.52</ecNumber>
    </recommendedName>
    <alternativeName>
        <fullName evidence="10">Beta-N-acetylhexosaminidase</fullName>
    </alternativeName>
    <alternativeName>
        <fullName evidence="10">N-acetyl-beta-glucosaminidase</fullName>
    </alternativeName>
</protein>
<comment type="function">
    <text evidence="10">Plays a role in peptidoglycan recycling by cleaving the terminal beta-1,4-linked N-acetylglucosamine (GlcNAc) from peptide-linked peptidoglycan fragments, giving rise to free GlcNAc, anhydro-N-acetylmuramic acid and anhydro-N-acetylmuramic acid-linked peptides.</text>
</comment>
<dbReference type="HAMAP" id="MF_00364">
    <property type="entry name" value="NagZ"/>
    <property type="match status" value="1"/>
</dbReference>
<feature type="binding site" evidence="10">
    <location>
        <begin position="176"/>
        <end position="177"/>
    </location>
    <ligand>
        <name>substrate</name>
    </ligand>
</feature>
<dbReference type="PANTHER" id="PTHR30480:SF13">
    <property type="entry name" value="BETA-HEXOSAMINIDASE"/>
    <property type="match status" value="1"/>
</dbReference>
<keyword evidence="6 10" id="KW-0573">Peptidoglycan synthesis</keyword>
<evidence type="ECO:0000256" key="10">
    <source>
        <dbReference type="HAMAP-Rule" id="MF_00364"/>
    </source>
</evidence>
<feature type="site" description="Important for catalytic activity" evidence="10">
    <location>
        <position position="187"/>
    </location>
</feature>
<dbReference type="InterPro" id="IPR001764">
    <property type="entry name" value="Glyco_hydro_3_N"/>
</dbReference>
<dbReference type="Proteomes" id="UP001150830">
    <property type="component" value="Unassembled WGS sequence"/>
</dbReference>
<evidence type="ECO:0000259" key="11">
    <source>
        <dbReference type="Pfam" id="PF00933"/>
    </source>
</evidence>
<dbReference type="InterPro" id="IPR050226">
    <property type="entry name" value="NagZ_Beta-hexosaminidase"/>
</dbReference>
<dbReference type="GO" id="GO:0005975">
    <property type="term" value="P:carbohydrate metabolic process"/>
    <property type="evidence" value="ECO:0007669"/>
    <property type="project" value="InterPro"/>
</dbReference>
<evidence type="ECO:0000256" key="1">
    <source>
        <dbReference type="ARBA" id="ARBA00001231"/>
    </source>
</evidence>
<feature type="binding site" evidence="10">
    <location>
        <position position="80"/>
    </location>
    <ligand>
        <name>substrate</name>
    </ligand>
</feature>
<evidence type="ECO:0000256" key="3">
    <source>
        <dbReference type="ARBA" id="ARBA00022618"/>
    </source>
</evidence>
<dbReference type="AlphaFoldDB" id="A0A9X3IS95"/>
<comment type="subcellular location">
    <subcellularLocation>
        <location evidence="10">Cytoplasm</location>
    </subcellularLocation>
</comment>
<dbReference type="GO" id="GO:0009252">
    <property type="term" value="P:peptidoglycan biosynthetic process"/>
    <property type="evidence" value="ECO:0007669"/>
    <property type="project" value="UniProtKB-KW"/>
</dbReference>
<comment type="caution">
    <text evidence="12">The sequence shown here is derived from an EMBL/GenBank/DDBJ whole genome shotgun (WGS) entry which is preliminary data.</text>
</comment>
<feature type="binding site" evidence="10">
    <location>
        <position position="72"/>
    </location>
    <ligand>
        <name>substrate</name>
    </ligand>
</feature>
<dbReference type="GO" id="GO:0004563">
    <property type="term" value="F:beta-N-acetylhexosaminidase activity"/>
    <property type="evidence" value="ECO:0007669"/>
    <property type="project" value="UniProtKB-UniRule"/>
</dbReference>
<comment type="pathway">
    <text evidence="10">Cell wall biogenesis; peptidoglycan recycling.</text>
</comment>
<feature type="domain" description="Glycoside hydrolase family 3 N-terminal" evidence="11">
    <location>
        <begin position="24"/>
        <end position="312"/>
    </location>
</feature>
<dbReference type="NCBIfam" id="NF003740">
    <property type="entry name" value="PRK05337.1"/>
    <property type="match status" value="1"/>
</dbReference>